<reference evidence="1 2" key="1">
    <citation type="submission" date="2022-06" db="EMBL/GenBank/DDBJ databases">
        <title>Halogeometricum sp. a new haloarchaeum isolate from saline soil.</title>
        <authorList>
            <person name="Strakova D."/>
            <person name="Galisteo C."/>
            <person name="Sanchez-Porro C."/>
            <person name="Ventosa A."/>
        </authorList>
    </citation>
    <scope>NUCLEOTIDE SEQUENCE [LARGE SCALE GENOMIC DNA]</scope>
    <source>
        <strain evidence="1 2">S1BR25-6</strain>
    </source>
</reference>
<dbReference type="Proteomes" id="UP001257060">
    <property type="component" value="Unassembled WGS sequence"/>
</dbReference>
<comment type="caution">
    <text evidence="1">The sequence shown here is derived from an EMBL/GenBank/DDBJ whole genome shotgun (WGS) entry which is preliminary data.</text>
</comment>
<protein>
    <submittedName>
        <fullName evidence="1">Uncharacterized protein</fullName>
    </submittedName>
</protein>
<proteinExistence type="predicted"/>
<organism evidence="1 2">
    <name type="scientific">Halogeometricum salsisoli</name>
    <dbReference type="NCBI Taxonomy" id="2950536"/>
    <lineage>
        <taxon>Archaea</taxon>
        <taxon>Methanobacteriati</taxon>
        <taxon>Methanobacteriota</taxon>
        <taxon>Stenosarchaea group</taxon>
        <taxon>Halobacteria</taxon>
        <taxon>Halobacteriales</taxon>
        <taxon>Haloferacaceae</taxon>
        <taxon>Halogeometricum</taxon>
    </lineage>
</organism>
<dbReference type="InterPro" id="IPR021799">
    <property type="entry name" value="PIN-like_prokaryotic"/>
</dbReference>
<accession>A0ABU2GKQ0</accession>
<dbReference type="PANTHER" id="PTHR39550:SF1">
    <property type="entry name" value="SLL0658 PROTEIN"/>
    <property type="match status" value="1"/>
</dbReference>
<evidence type="ECO:0000313" key="1">
    <source>
        <dbReference type="EMBL" id="MDS0301396.1"/>
    </source>
</evidence>
<dbReference type="RefSeq" id="WP_310926292.1">
    <property type="nucleotide sequence ID" value="NZ_JAMQOP010000007.1"/>
</dbReference>
<evidence type="ECO:0000313" key="2">
    <source>
        <dbReference type="Proteomes" id="UP001257060"/>
    </source>
</evidence>
<name>A0ABU2GKQ0_9EURY</name>
<sequence length="174" mass="19277">MSEEDSVALVFDATVLSNFASSDSIDWLTTEFDQIYTVPAVRDEIAQGIDTGHAFLEPAQTALDAGKFQIPAVDSTVADRFESERDRLDRGEFEAFLLAWENGWTLVTDDAAGRRVAKDKDVDVTGSIGLLVRGVVRGDLLLTLANEWLHTWTTERGYYAPVDSVNDVLPDDYE</sequence>
<gene>
    <name evidence="1" type="ORF">NDI76_21950</name>
</gene>
<dbReference type="Pfam" id="PF11848">
    <property type="entry name" value="DUF3368"/>
    <property type="match status" value="1"/>
</dbReference>
<keyword evidence="2" id="KW-1185">Reference proteome</keyword>
<dbReference type="PANTHER" id="PTHR39550">
    <property type="entry name" value="SLL0658 PROTEIN"/>
    <property type="match status" value="1"/>
</dbReference>
<dbReference type="EMBL" id="JAMQOP010000007">
    <property type="protein sequence ID" value="MDS0301396.1"/>
    <property type="molecule type" value="Genomic_DNA"/>
</dbReference>